<sequence length="95" mass="11339">MSDNEEEYTDFSNVEKQRNFLTHEDFPEGAYGSPFRKDEPVENKSTPWKEGQQYYSNFTYEYRNMHEDVPRQFPGAHPTHDEKDKDTEAPFNDSH</sequence>
<feature type="compositionally biased region" description="Basic and acidic residues" evidence="1">
    <location>
        <begin position="13"/>
        <end position="26"/>
    </location>
</feature>
<feature type="region of interest" description="Disordered" evidence="1">
    <location>
        <begin position="1"/>
        <end position="50"/>
    </location>
</feature>
<feature type="region of interest" description="Disordered" evidence="1">
    <location>
        <begin position="67"/>
        <end position="95"/>
    </location>
</feature>
<dbReference type="OrthoDB" id="2376226at2"/>
<evidence type="ECO:0000313" key="3">
    <source>
        <dbReference type="Proteomes" id="UP000078534"/>
    </source>
</evidence>
<accession>A0A179T5V3</accession>
<evidence type="ECO:0008006" key="4">
    <source>
        <dbReference type="Google" id="ProtNLM"/>
    </source>
</evidence>
<protein>
    <recommendedName>
        <fullName evidence="4">Cytosolic protein</fullName>
    </recommendedName>
</protein>
<evidence type="ECO:0000313" key="2">
    <source>
        <dbReference type="EMBL" id="OAS89446.1"/>
    </source>
</evidence>
<name>A0A179T5V3_9BACI</name>
<reference evidence="3" key="1">
    <citation type="submission" date="2016-04" db="EMBL/GenBank/DDBJ databases">
        <authorList>
            <person name="Lyu Z."/>
            <person name="Lyu W."/>
        </authorList>
    </citation>
    <scope>NUCLEOTIDE SEQUENCE [LARGE SCALE GENOMIC DNA]</scope>
    <source>
        <strain evidence="3">C44</strain>
    </source>
</reference>
<proteinExistence type="predicted"/>
<dbReference type="EMBL" id="LWSG01000001">
    <property type="protein sequence ID" value="OAS89446.1"/>
    <property type="molecule type" value="Genomic_DNA"/>
</dbReference>
<feature type="compositionally biased region" description="Basic and acidic residues" evidence="1">
    <location>
        <begin position="78"/>
        <end position="95"/>
    </location>
</feature>
<gene>
    <name evidence="2" type="ORF">A6K24_02525</name>
</gene>
<comment type="caution">
    <text evidence="2">The sequence shown here is derived from an EMBL/GenBank/DDBJ whole genome shotgun (WGS) entry which is preliminary data.</text>
</comment>
<dbReference type="STRING" id="152268.A6K24_02525"/>
<dbReference type="AlphaFoldDB" id="A0A179T5V3"/>
<dbReference type="Proteomes" id="UP000078534">
    <property type="component" value="Unassembled WGS sequence"/>
</dbReference>
<evidence type="ECO:0000256" key="1">
    <source>
        <dbReference type="SAM" id="MobiDB-lite"/>
    </source>
</evidence>
<keyword evidence="3" id="KW-1185">Reference proteome</keyword>
<organism evidence="2 3">
    <name type="scientific">Metabacillus litoralis</name>
    <dbReference type="NCBI Taxonomy" id="152268"/>
    <lineage>
        <taxon>Bacteria</taxon>
        <taxon>Bacillati</taxon>
        <taxon>Bacillota</taxon>
        <taxon>Bacilli</taxon>
        <taxon>Bacillales</taxon>
        <taxon>Bacillaceae</taxon>
        <taxon>Metabacillus</taxon>
    </lineage>
</organism>
<dbReference type="RefSeq" id="WP_066325334.1">
    <property type="nucleotide sequence ID" value="NZ_LWSG01000001.1"/>
</dbReference>